<evidence type="ECO:0000313" key="2">
    <source>
        <dbReference type="Proteomes" id="UP000004095"/>
    </source>
</evidence>
<reference evidence="1 2" key="1">
    <citation type="submission" date="2007-01" db="EMBL/GenBank/DDBJ databases">
        <authorList>
            <person name="Haygood M."/>
            <person name="Podell S."/>
            <person name="Anderson C."/>
            <person name="Hopkinson B."/>
            <person name="Roe K."/>
            <person name="Barbeau K."/>
            <person name="Gaasterland T."/>
            <person name="Ferriera S."/>
            <person name="Johnson J."/>
            <person name="Kravitz S."/>
            <person name="Beeson K."/>
            <person name="Sutton G."/>
            <person name="Rogers Y.-H."/>
            <person name="Friedman R."/>
            <person name="Frazier M."/>
            <person name="Venter J.C."/>
        </authorList>
    </citation>
    <scope>NUCLEOTIDE SEQUENCE [LARGE SCALE GENOMIC DNA]</scope>
    <source>
        <strain evidence="1 2">ATCC 23134</strain>
    </source>
</reference>
<accession>A1ZTI4</accession>
<dbReference type="AlphaFoldDB" id="A1ZTI4"/>
<gene>
    <name evidence="1" type="ORF">M23134_01566</name>
</gene>
<dbReference type="EMBL" id="AAWS01000036">
    <property type="protein sequence ID" value="EAY26244.1"/>
    <property type="molecule type" value="Genomic_DNA"/>
</dbReference>
<name>A1ZTI4_MICM2</name>
<dbReference type="Proteomes" id="UP000004095">
    <property type="component" value="Unassembled WGS sequence"/>
</dbReference>
<evidence type="ECO:0000313" key="1">
    <source>
        <dbReference type="EMBL" id="EAY26244.1"/>
    </source>
</evidence>
<organism evidence="1 2">
    <name type="scientific">Microscilla marina ATCC 23134</name>
    <dbReference type="NCBI Taxonomy" id="313606"/>
    <lineage>
        <taxon>Bacteria</taxon>
        <taxon>Pseudomonadati</taxon>
        <taxon>Bacteroidota</taxon>
        <taxon>Cytophagia</taxon>
        <taxon>Cytophagales</taxon>
        <taxon>Microscillaceae</taxon>
        <taxon>Microscilla</taxon>
    </lineage>
</organism>
<protein>
    <submittedName>
        <fullName evidence="1">Uncharacterized protein</fullName>
    </submittedName>
</protein>
<sequence>MCCIPFKNQIFNLAKTPDGFFELSKKYDLPLLLNTDLSVPKIGLMEQDHWQEIWQMLIGMQVKQRRRHAGLACIEEFKKQ</sequence>
<keyword evidence="2" id="KW-1185">Reference proteome</keyword>
<dbReference type="RefSeq" id="WP_002701232.1">
    <property type="nucleotide sequence ID" value="NZ_AAWS01000036.1"/>
</dbReference>
<comment type="caution">
    <text evidence="1">The sequence shown here is derived from an EMBL/GenBank/DDBJ whole genome shotgun (WGS) entry which is preliminary data.</text>
</comment>
<proteinExistence type="predicted"/>